<dbReference type="SUPFAM" id="SSF55729">
    <property type="entry name" value="Acyl-CoA N-acyltransferases (Nat)"/>
    <property type="match status" value="2"/>
</dbReference>
<comment type="caution">
    <text evidence="2">The sequence shown here is derived from an EMBL/GenBank/DDBJ whole genome shotgun (WGS) entry which is preliminary data.</text>
</comment>
<dbReference type="PANTHER" id="PTHR41373:SF1">
    <property type="entry name" value="PHOSPHATIDYLGLYCEROL LYSYLTRANSFERASE C-TERMINAL DOMAIN-CONTAINING PROTEIN"/>
    <property type="match status" value="1"/>
</dbReference>
<feature type="domain" description="Phosphatidylglycerol lysyltransferase C-terminal" evidence="1">
    <location>
        <begin position="24"/>
        <end position="283"/>
    </location>
</feature>
<evidence type="ECO:0000313" key="2">
    <source>
        <dbReference type="EMBL" id="HJC49920.1"/>
    </source>
</evidence>
<evidence type="ECO:0000313" key="3">
    <source>
        <dbReference type="Proteomes" id="UP000823904"/>
    </source>
</evidence>
<gene>
    <name evidence="2" type="ORF">H9754_04960</name>
</gene>
<dbReference type="InterPro" id="IPR024320">
    <property type="entry name" value="LPG_synthase_C"/>
</dbReference>
<dbReference type="PIRSF" id="PIRSF018688">
    <property type="entry name" value="UCP018688"/>
    <property type="match status" value="1"/>
</dbReference>
<proteinExistence type="predicted"/>
<organism evidence="2 3">
    <name type="scientific">Candidatus Anaerostipes avistercoris</name>
    <dbReference type="NCBI Taxonomy" id="2838462"/>
    <lineage>
        <taxon>Bacteria</taxon>
        <taxon>Bacillati</taxon>
        <taxon>Bacillota</taxon>
        <taxon>Clostridia</taxon>
        <taxon>Lachnospirales</taxon>
        <taxon>Lachnospiraceae</taxon>
        <taxon>Anaerostipes</taxon>
    </lineage>
</organism>
<dbReference type="Proteomes" id="UP000823904">
    <property type="component" value="Unassembled WGS sequence"/>
</dbReference>
<dbReference type="Gene3D" id="3.40.630.30">
    <property type="match status" value="1"/>
</dbReference>
<dbReference type="InterPro" id="IPR016181">
    <property type="entry name" value="Acyl_CoA_acyltransferase"/>
</dbReference>
<evidence type="ECO:0000259" key="1">
    <source>
        <dbReference type="Pfam" id="PF09924"/>
    </source>
</evidence>
<dbReference type="InterPro" id="IPR016732">
    <property type="entry name" value="UCP018688"/>
</dbReference>
<reference evidence="2" key="1">
    <citation type="journal article" date="2021" name="PeerJ">
        <title>Extensive microbial diversity within the chicken gut microbiome revealed by metagenomics and culture.</title>
        <authorList>
            <person name="Gilroy R."/>
            <person name="Ravi A."/>
            <person name="Getino M."/>
            <person name="Pursley I."/>
            <person name="Horton D.L."/>
            <person name="Alikhan N.F."/>
            <person name="Baker D."/>
            <person name="Gharbi K."/>
            <person name="Hall N."/>
            <person name="Watson M."/>
            <person name="Adriaenssens E.M."/>
            <person name="Foster-Nyarko E."/>
            <person name="Jarju S."/>
            <person name="Secka A."/>
            <person name="Antonio M."/>
            <person name="Oren A."/>
            <person name="Chaudhuri R.R."/>
            <person name="La Ragione R."/>
            <person name="Hildebrand F."/>
            <person name="Pallen M.J."/>
        </authorList>
    </citation>
    <scope>NUCLEOTIDE SEQUENCE</scope>
    <source>
        <strain evidence="2">ChiSjej3B21-8574</strain>
    </source>
</reference>
<dbReference type="AlphaFoldDB" id="A0A9D2T9E6"/>
<accession>A0A9D2T9E6</accession>
<dbReference type="PANTHER" id="PTHR41373">
    <property type="entry name" value="DUF2156 DOMAIN-CONTAINING PROTEIN"/>
    <property type="match status" value="1"/>
</dbReference>
<protein>
    <submittedName>
        <fullName evidence="2">DUF2156 domain-containing protein</fullName>
    </submittedName>
</protein>
<dbReference type="EMBL" id="DWWD01000021">
    <property type="protein sequence ID" value="HJC49920.1"/>
    <property type="molecule type" value="Genomic_DNA"/>
</dbReference>
<dbReference type="Pfam" id="PF09924">
    <property type="entry name" value="LPG_synthase_C"/>
    <property type="match status" value="1"/>
</dbReference>
<reference evidence="2" key="2">
    <citation type="submission" date="2021-04" db="EMBL/GenBank/DDBJ databases">
        <authorList>
            <person name="Gilroy R."/>
        </authorList>
    </citation>
    <scope>NUCLEOTIDE SEQUENCE</scope>
    <source>
        <strain evidence="2">ChiSjej3B21-8574</strain>
    </source>
</reference>
<sequence>MEFKTPTLEDKERIDSFFEEESTRSCDFNTANIILWNQFYKCQYAVVHDTFIMRTDEEGESFSFPMGKGDKKKAIEEIMEYCREKGIPFVMNGITHEMEEQMKEMFGDIFQVEYDRDAADYVYEREKLAALSGKKLHGKRNHINRFKDNHQWSYEELNDENQLEALAMLMEWKMQNCAPEDLEKHEEICVSKNSLIYYKELGLVGGILRADGKIVGLSLGEPAVNPDTFVVHIEKAFPDVQGAYPMINQQFVLHEMEGFTYVNREEDMGEEGLRKAKMSYRPAFMLEKGFLRFRPADTAAEIK</sequence>
<name>A0A9D2T9E6_9FIRM</name>